<dbReference type="GO" id="GO:0006950">
    <property type="term" value="P:response to stress"/>
    <property type="evidence" value="ECO:0007669"/>
    <property type="project" value="UniProtKB-ARBA"/>
</dbReference>
<keyword evidence="2 4" id="KW-0479">Metal-binding</keyword>
<dbReference type="Pfam" id="PF10263">
    <property type="entry name" value="SprT-like"/>
    <property type="match status" value="1"/>
</dbReference>
<comment type="cofactor">
    <cofactor evidence="4">
        <name>Zn(2+)</name>
        <dbReference type="ChEBI" id="CHEBI:29105"/>
    </cofactor>
    <text evidence="4">Binds 1 zinc ion.</text>
</comment>
<dbReference type="RefSeq" id="WP_188392221.1">
    <property type="nucleotide sequence ID" value="NZ_BMEV01000034.1"/>
</dbReference>
<evidence type="ECO:0000313" key="7">
    <source>
        <dbReference type="Proteomes" id="UP000602050"/>
    </source>
</evidence>
<accession>A0A8J2TKJ8</accession>
<dbReference type="GO" id="GO:0008270">
    <property type="term" value="F:zinc ion binding"/>
    <property type="evidence" value="ECO:0007669"/>
    <property type="project" value="UniProtKB-UniRule"/>
</dbReference>
<dbReference type="Pfam" id="PF17283">
    <property type="entry name" value="Zn_ribbon_SprT"/>
    <property type="match status" value="1"/>
</dbReference>
<dbReference type="InterPro" id="IPR035240">
    <property type="entry name" value="SprT_Zn_ribbon"/>
</dbReference>
<comment type="similarity">
    <text evidence="4">Belongs to the SprT family.</text>
</comment>
<keyword evidence="3 4" id="KW-0862">Zinc</keyword>
<dbReference type="HAMAP" id="MF_00745">
    <property type="entry name" value="SprT_like"/>
    <property type="match status" value="1"/>
</dbReference>
<dbReference type="EMBL" id="BMEV01000034">
    <property type="protein sequence ID" value="GFZ78052.1"/>
    <property type="molecule type" value="Genomic_DNA"/>
</dbReference>
<dbReference type="InterPro" id="IPR006640">
    <property type="entry name" value="SprT-like_domain"/>
</dbReference>
<evidence type="ECO:0000256" key="2">
    <source>
        <dbReference type="ARBA" id="ARBA00022723"/>
    </source>
</evidence>
<comment type="subcellular location">
    <subcellularLocation>
        <location evidence="4">Cytoplasm</location>
    </subcellularLocation>
</comment>
<dbReference type="Proteomes" id="UP000602050">
    <property type="component" value="Unassembled WGS sequence"/>
</dbReference>
<feature type="active site" evidence="4">
    <location>
        <position position="71"/>
    </location>
</feature>
<comment type="caution">
    <text evidence="6">The sequence shown here is derived from an EMBL/GenBank/DDBJ whole genome shotgun (WGS) entry which is preliminary data.</text>
</comment>
<dbReference type="AlphaFoldDB" id="A0A8J2TKJ8"/>
<reference evidence="6" key="1">
    <citation type="journal article" date="2014" name="Int. J. Syst. Evol. Microbiol.">
        <title>Complete genome sequence of Corynebacterium casei LMG S-19264T (=DSM 44701T), isolated from a smear-ripened cheese.</title>
        <authorList>
            <consortium name="US DOE Joint Genome Institute (JGI-PGF)"/>
            <person name="Walter F."/>
            <person name="Albersmeier A."/>
            <person name="Kalinowski J."/>
            <person name="Ruckert C."/>
        </authorList>
    </citation>
    <scope>NUCLEOTIDE SEQUENCE</scope>
    <source>
        <strain evidence="6">CGMCC 1.12360</strain>
    </source>
</reference>
<evidence type="ECO:0000256" key="3">
    <source>
        <dbReference type="ARBA" id="ARBA00022833"/>
    </source>
</evidence>
<feature type="binding site" evidence="4">
    <location>
        <position position="74"/>
    </location>
    <ligand>
        <name>Zn(2+)</name>
        <dbReference type="ChEBI" id="CHEBI:29105"/>
    </ligand>
</feature>
<organism evidence="6 7">
    <name type="scientific">Compostibacillus humi</name>
    <dbReference type="NCBI Taxonomy" id="1245525"/>
    <lineage>
        <taxon>Bacteria</taxon>
        <taxon>Bacillati</taxon>
        <taxon>Bacillota</taxon>
        <taxon>Bacilli</taxon>
        <taxon>Bacillales</taxon>
        <taxon>Bacillaceae</taxon>
        <taxon>Compostibacillus</taxon>
    </lineage>
</organism>
<dbReference type="GO" id="GO:0005737">
    <property type="term" value="C:cytoplasm"/>
    <property type="evidence" value="ECO:0007669"/>
    <property type="project" value="UniProtKB-SubCell"/>
</dbReference>
<keyword evidence="1 4" id="KW-0963">Cytoplasm</keyword>
<protein>
    <recommendedName>
        <fullName evidence="4">Protein SprT-like</fullName>
    </recommendedName>
</protein>
<keyword evidence="7" id="KW-1185">Reference proteome</keyword>
<dbReference type="NCBIfam" id="NF003339">
    <property type="entry name" value="PRK04351.1"/>
    <property type="match status" value="1"/>
</dbReference>
<name>A0A8J2TKJ8_9BACI</name>
<dbReference type="InterPro" id="IPR023524">
    <property type="entry name" value="Uncharacterised_SprT-like"/>
</dbReference>
<feature type="domain" description="SprT-like" evidence="5">
    <location>
        <begin position="7"/>
        <end position="150"/>
    </location>
</feature>
<feature type="binding site" evidence="4">
    <location>
        <position position="70"/>
    </location>
    <ligand>
        <name>Zn(2+)</name>
        <dbReference type="ChEBI" id="CHEBI:29105"/>
    </ligand>
</feature>
<dbReference type="SMART" id="SM00731">
    <property type="entry name" value="SprT"/>
    <property type="match status" value="1"/>
</dbReference>
<evidence type="ECO:0000256" key="1">
    <source>
        <dbReference type="ARBA" id="ARBA00022490"/>
    </source>
</evidence>
<evidence type="ECO:0000259" key="5">
    <source>
        <dbReference type="SMART" id="SM00731"/>
    </source>
</evidence>
<proteinExistence type="inferred from homology"/>
<gene>
    <name evidence="6" type="primary">ydcK</name>
    <name evidence="6" type="ORF">GCM10010978_19510</name>
</gene>
<sequence length="151" mass="18133">MDLFNEKNLHQLVNQVSMEFFNKPFIHTVKFNSRLRTTGGRYIPSEKVIELNPKYYTEMDWEEFIGIIKHELCHYHLHVEGKGYQHRDREFKELLKRTGAPRFCKPLPSERNKKTYIYRCGSCGMEYIRKRRFNVNRYRCGACGGKIIYLS</sequence>
<evidence type="ECO:0000256" key="4">
    <source>
        <dbReference type="HAMAP-Rule" id="MF_00745"/>
    </source>
</evidence>
<evidence type="ECO:0000313" key="6">
    <source>
        <dbReference type="EMBL" id="GFZ78052.1"/>
    </source>
</evidence>
<reference evidence="6" key="2">
    <citation type="submission" date="2020-09" db="EMBL/GenBank/DDBJ databases">
        <authorList>
            <person name="Sun Q."/>
            <person name="Zhou Y."/>
        </authorList>
    </citation>
    <scope>NUCLEOTIDE SEQUENCE</scope>
    <source>
        <strain evidence="6">CGMCC 1.12360</strain>
    </source>
</reference>